<reference evidence="2 3" key="1">
    <citation type="submission" date="2022-05" db="EMBL/GenBank/DDBJ databases">
        <title>Novel Pseudomonas spp. Isolated from a Rainbow Trout Aquaculture Facility.</title>
        <authorList>
            <person name="Testerman T."/>
            <person name="Graf J."/>
        </authorList>
    </citation>
    <scope>NUCLEOTIDE SEQUENCE [LARGE SCALE GENOMIC DNA]</scope>
    <source>
        <strain evidence="2 3">ID681</strain>
    </source>
</reference>
<dbReference type="Gene3D" id="2.60.40.3940">
    <property type="match status" value="1"/>
</dbReference>
<evidence type="ECO:0000313" key="3">
    <source>
        <dbReference type="Proteomes" id="UP001148203"/>
    </source>
</evidence>
<dbReference type="EMBL" id="JAMDGY010000016">
    <property type="protein sequence ID" value="MDD0990097.1"/>
    <property type="molecule type" value="Genomic_DNA"/>
</dbReference>
<dbReference type="Proteomes" id="UP001148203">
    <property type="component" value="Unassembled WGS sequence"/>
</dbReference>
<gene>
    <name evidence="2" type="ORF">M5G11_06050</name>
</gene>
<proteinExistence type="predicted"/>
<accession>A0ABT5NPN2</accession>
<sequence length="304" mass="32243">MDYPKSVPSVGLVNGKFVDENPATGMPGSLIPASWGNAVTDELLNVLRAAGIQPDESEDNQLITALNTLCDFLRLKNKPTTLEGYGINDAIRKGEYGLGANAIAPSDIDSIGLPGGFYSWSEGNTSFNNYVGLVNIPYVVAGYSGQIGFRQGDTEPLIYVRGTETPGKWTPTRKLWHDGNLSPATQAQAEEGVDSSTWMTPLRVAQAIRGGGDVSKAINGYLVLPRSMGSLILQWGRVANAATGGTWTPFLIAFPNAVFTALSSAYGNGAPDLFEGSEIFDVTTSGFRIANTSNVGASWFAIGH</sequence>
<evidence type="ECO:0000259" key="1">
    <source>
        <dbReference type="Pfam" id="PF21882"/>
    </source>
</evidence>
<keyword evidence="3" id="KW-1185">Reference proteome</keyword>
<comment type="caution">
    <text evidence="2">The sequence shown here is derived from an EMBL/GenBank/DDBJ whole genome shotgun (WGS) entry which is preliminary data.</text>
</comment>
<feature type="domain" description="Putative tail fiber protein gp53-like C-terminal" evidence="1">
    <location>
        <begin position="229"/>
        <end position="304"/>
    </location>
</feature>
<protein>
    <recommendedName>
        <fullName evidence="1">Putative tail fiber protein gp53-like C-terminal domain-containing protein</fullName>
    </recommendedName>
</protein>
<name>A0ABT5NPN2_9PSED</name>
<dbReference type="Pfam" id="PF21882">
    <property type="entry name" value="Gp53-like_C"/>
    <property type="match status" value="1"/>
</dbReference>
<dbReference type="RefSeq" id="WP_273908795.1">
    <property type="nucleotide sequence ID" value="NZ_JAMDGX010000001.1"/>
</dbReference>
<organism evidence="2 3">
    <name type="scientific">Pseudomonas fontis</name>
    <dbReference type="NCBI Taxonomy" id="2942633"/>
    <lineage>
        <taxon>Bacteria</taxon>
        <taxon>Pseudomonadati</taxon>
        <taxon>Pseudomonadota</taxon>
        <taxon>Gammaproteobacteria</taxon>
        <taxon>Pseudomonadales</taxon>
        <taxon>Pseudomonadaceae</taxon>
        <taxon>Pseudomonas</taxon>
    </lineage>
</organism>
<dbReference type="PROSITE" id="PS50152">
    <property type="entry name" value="25A_SYNTH_3"/>
    <property type="match status" value="1"/>
</dbReference>
<dbReference type="InterPro" id="IPR054075">
    <property type="entry name" value="Gp53-like_C"/>
</dbReference>
<evidence type="ECO:0000313" key="2">
    <source>
        <dbReference type="EMBL" id="MDD0990097.1"/>
    </source>
</evidence>